<dbReference type="GO" id="GO:0005576">
    <property type="term" value="C:extracellular region"/>
    <property type="evidence" value="ECO:0007669"/>
    <property type="project" value="UniProtKB-SubCell"/>
</dbReference>
<dbReference type="Proteomes" id="UP001459277">
    <property type="component" value="Unassembled WGS sequence"/>
</dbReference>
<evidence type="ECO:0000256" key="6">
    <source>
        <dbReference type="ARBA" id="ARBA00022963"/>
    </source>
</evidence>
<comment type="caution">
    <text evidence="11">The sequence shown here is derived from an EMBL/GenBank/DDBJ whole genome shotgun (WGS) entry which is preliminary data.</text>
</comment>
<gene>
    <name evidence="11" type="ORF">SO802_006601</name>
</gene>
<dbReference type="CDD" id="cd01837">
    <property type="entry name" value="SGNH_plant_lipase_like"/>
    <property type="match status" value="1"/>
</dbReference>
<feature type="region of interest" description="Disordered" evidence="8">
    <location>
        <begin position="167"/>
        <end position="188"/>
    </location>
</feature>
<dbReference type="FunFam" id="3.40.50.1110:FF:000003">
    <property type="entry name" value="GDSL esterase/lipase APG"/>
    <property type="match status" value="1"/>
</dbReference>
<keyword evidence="7" id="KW-0443">Lipid metabolism</keyword>
<reference evidence="11 12" key="1">
    <citation type="submission" date="2024-01" db="EMBL/GenBank/DDBJ databases">
        <title>A telomere-to-telomere, gap-free genome of sweet tea (Lithocarpus litseifolius).</title>
        <authorList>
            <person name="Zhou J."/>
        </authorList>
    </citation>
    <scope>NUCLEOTIDE SEQUENCE [LARGE SCALE GENOMIC DNA]</scope>
    <source>
        <strain evidence="11">Zhou-2022a</strain>
        <tissue evidence="11">Leaf</tissue>
    </source>
</reference>
<evidence type="ECO:0000313" key="11">
    <source>
        <dbReference type="EMBL" id="KAL0011493.1"/>
    </source>
</evidence>
<dbReference type="InterPro" id="IPR036514">
    <property type="entry name" value="SGNH_hydro_sf"/>
</dbReference>
<evidence type="ECO:0000256" key="8">
    <source>
        <dbReference type="SAM" id="MobiDB-lite"/>
    </source>
</evidence>
<sequence>MLVGSMMKGNSSIDEDSLWTPQLEKLFIDIMLKEINKGNMADGHFSFDTWKKMLATLNELGKRSFTMTQFKGKFNRMCLLHREFSTLINQTGFGWDAETNTVHALEESWQNYCRSTTTGVLHCASTQDPPNSDEENALEERLIHGGVHVNLESPTQDPVMAILKSDITTRSSKRPSDSSDECPSKSKRELMSSQMNNALQSMAEAAKVRIEASKAKAERYKRYTIDEVSSIIAPTNDFSLGKCINILETMEDVNDEIFMKAIEKFKQDPDDREIFVNMSFARRMVWLDEEEDDDMFFLLMFVENKNNHIPKEPQRTSMLTVGHNVRIRVIADRFQHSTETVNMQFKKIVRAICRLGKFIIRPSQSNEVHPRIANNTKFFPYFKKCIGAIDGTYISAWAPVSKLVSYRNRKATITHNIMCACDFDMKFTFVYTGWEGTANDSRVFLDALQRQENNFPWLPSVVLVLSLWYRVEGDPQVPCYFIFGDSLVDNGNNNQLQSLARSDYMPYGIDFPGGPTGRFSNGKTTVDVIAELLGFDDYIPPYVSASGQDILKGVNYASAAAGIREETGQQLGGRISFSGQVKNYQNTVSQVVNLLGNENSAANYLSKCIYSIGLGSNDYLNNYFMPAFYSTGSQYTPEQYADILINQYNQQLKALYDYGARKMVLFGIGQIGCSPSELAQNSPDGKTCVQRINSANQIFNSRLKSLVNTLNNNLSDARFIYIDSYGIFQDIINSPLTYGFKVTNAGCCGVGRNNGQITCLPMQTPCQNRNEYLFWDAYHPTEAGNAIVAKRAYSAQAASDAYPVDIRRLAQI</sequence>
<comment type="similarity">
    <text evidence="2">Belongs to the 'GDSL' lipolytic enzyme family.</text>
</comment>
<dbReference type="InterPro" id="IPR051238">
    <property type="entry name" value="GDSL_esterase/lipase"/>
</dbReference>
<protein>
    <recommendedName>
        <fullName evidence="13">GDSL esterase/lipase</fullName>
    </recommendedName>
</protein>
<keyword evidence="5" id="KW-0378">Hydrolase</keyword>
<evidence type="ECO:0000259" key="10">
    <source>
        <dbReference type="Pfam" id="PF26138"/>
    </source>
</evidence>
<comment type="subcellular location">
    <subcellularLocation>
        <location evidence="1">Secreted</location>
    </subcellularLocation>
</comment>
<keyword evidence="4" id="KW-0732">Signal</keyword>
<evidence type="ECO:0000256" key="2">
    <source>
        <dbReference type="ARBA" id="ARBA00008668"/>
    </source>
</evidence>
<evidence type="ECO:0000256" key="1">
    <source>
        <dbReference type="ARBA" id="ARBA00004613"/>
    </source>
</evidence>
<dbReference type="GO" id="GO:0016042">
    <property type="term" value="P:lipid catabolic process"/>
    <property type="evidence" value="ECO:0007669"/>
    <property type="project" value="UniProtKB-KW"/>
</dbReference>
<evidence type="ECO:0000313" key="12">
    <source>
        <dbReference type="Proteomes" id="UP001459277"/>
    </source>
</evidence>
<proteinExistence type="inferred from homology"/>
<evidence type="ECO:0000259" key="9">
    <source>
        <dbReference type="Pfam" id="PF12776"/>
    </source>
</evidence>
<dbReference type="Gene3D" id="3.40.50.1110">
    <property type="entry name" value="SGNH hydrolase"/>
    <property type="match status" value="1"/>
</dbReference>
<feature type="domain" description="DUF8040" evidence="10">
    <location>
        <begin position="316"/>
        <end position="354"/>
    </location>
</feature>
<dbReference type="SUPFAM" id="SSF52266">
    <property type="entry name" value="SGNH hydrolase"/>
    <property type="match status" value="1"/>
</dbReference>
<evidence type="ECO:0008006" key="13">
    <source>
        <dbReference type="Google" id="ProtNLM"/>
    </source>
</evidence>
<accession>A0AAW2DLF5</accession>
<dbReference type="Pfam" id="PF26138">
    <property type="entry name" value="DUF8040"/>
    <property type="match status" value="1"/>
</dbReference>
<evidence type="ECO:0000256" key="5">
    <source>
        <dbReference type="ARBA" id="ARBA00022801"/>
    </source>
</evidence>
<keyword evidence="3" id="KW-0964">Secreted</keyword>
<dbReference type="AlphaFoldDB" id="A0AAW2DLF5"/>
<name>A0AAW2DLF5_9ROSI</name>
<dbReference type="InterPro" id="IPR024752">
    <property type="entry name" value="Myb/SANT-like_dom"/>
</dbReference>
<evidence type="ECO:0000256" key="7">
    <source>
        <dbReference type="ARBA" id="ARBA00023098"/>
    </source>
</evidence>
<evidence type="ECO:0000256" key="4">
    <source>
        <dbReference type="ARBA" id="ARBA00022729"/>
    </source>
</evidence>
<dbReference type="InterPro" id="IPR001087">
    <property type="entry name" value="GDSL"/>
</dbReference>
<dbReference type="InterPro" id="IPR035669">
    <property type="entry name" value="SGNH_plant_lipase-like"/>
</dbReference>
<keyword evidence="12" id="KW-1185">Reference proteome</keyword>
<keyword evidence="6" id="KW-0442">Lipid degradation</keyword>
<organism evidence="11 12">
    <name type="scientific">Lithocarpus litseifolius</name>
    <dbReference type="NCBI Taxonomy" id="425828"/>
    <lineage>
        <taxon>Eukaryota</taxon>
        <taxon>Viridiplantae</taxon>
        <taxon>Streptophyta</taxon>
        <taxon>Embryophyta</taxon>
        <taxon>Tracheophyta</taxon>
        <taxon>Spermatophyta</taxon>
        <taxon>Magnoliopsida</taxon>
        <taxon>eudicotyledons</taxon>
        <taxon>Gunneridae</taxon>
        <taxon>Pentapetalae</taxon>
        <taxon>rosids</taxon>
        <taxon>fabids</taxon>
        <taxon>Fagales</taxon>
        <taxon>Fagaceae</taxon>
        <taxon>Lithocarpus</taxon>
    </lineage>
</organism>
<dbReference type="PANTHER" id="PTHR45650:SF3">
    <property type="entry name" value="OS01G0748500 PROTEIN"/>
    <property type="match status" value="1"/>
</dbReference>
<evidence type="ECO:0000256" key="3">
    <source>
        <dbReference type="ARBA" id="ARBA00022525"/>
    </source>
</evidence>
<feature type="compositionally biased region" description="Basic and acidic residues" evidence="8">
    <location>
        <begin position="174"/>
        <end position="188"/>
    </location>
</feature>
<dbReference type="Pfam" id="PF00657">
    <property type="entry name" value="Lipase_GDSL"/>
    <property type="match status" value="1"/>
</dbReference>
<feature type="domain" description="Myb/SANT-like" evidence="9">
    <location>
        <begin position="19"/>
        <end position="112"/>
    </location>
</feature>
<dbReference type="Pfam" id="PF12776">
    <property type="entry name" value="Myb_DNA-bind_3"/>
    <property type="match status" value="1"/>
</dbReference>
<dbReference type="InterPro" id="IPR058353">
    <property type="entry name" value="DUF8040"/>
</dbReference>
<dbReference type="GO" id="GO:0016788">
    <property type="term" value="F:hydrolase activity, acting on ester bonds"/>
    <property type="evidence" value="ECO:0007669"/>
    <property type="project" value="InterPro"/>
</dbReference>
<dbReference type="EMBL" id="JAZDWU010000002">
    <property type="protein sequence ID" value="KAL0011493.1"/>
    <property type="molecule type" value="Genomic_DNA"/>
</dbReference>
<dbReference type="PANTHER" id="PTHR45650">
    <property type="entry name" value="GDSL-LIKE LIPASE/ACYLHYDROLASE-RELATED"/>
    <property type="match status" value="1"/>
</dbReference>